<gene>
    <name evidence="2" type="ORF">REIFOR_03162</name>
</gene>
<evidence type="ECO:0000313" key="2">
    <source>
        <dbReference type="EMBL" id="ATX78272.1"/>
    </source>
</evidence>
<dbReference type="SUPFAM" id="SSF55729">
    <property type="entry name" value="Acyl-CoA N-acyltransferases (Nat)"/>
    <property type="match status" value="1"/>
</dbReference>
<feature type="domain" description="N-acetyltransferase" evidence="1">
    <location>
        <begin position="1"/>
        <end position="147"/>
    </location>
</feature>
<proteinExistence type="predicted"/>
<dbReference type="OrthoDB" id="9796919at2"/>
<evidence type="ECO:0000313" key="3">
    <source>
        <dbReference type="Proteomes" id="UP000229757"/>
    </source>
</evidence>
<evidence type="ECO:0000259" key="1">
    <source>
        <dbReference type="PROSITE" id="PS51186"/>
    </source>
</evidence>
<organism evidence="2 3">
    <name type="scientific">Reinekea forsetii</name>
    <dbReference type="NCBI Taxonomy" id="1336806"/>
    <lineage>
        <taxon>Bacteria</taxon>
        <taxon>Pseudomonadati</taxon>
        <taxon>Pseudomonadota</taxon>
        <taxon>Gammaproteobacteria</taxon>
        <taxon>Oceanospirillales</taxon>
        <taxon>Saccharospirillaceae</taxon>
        <taxon>Reinekea</taxon>
    </lineage>
</organism>
<dbReference type="RefSeq" id="WP_100258471.1">
    <property type="nucleotide sequence ID" value="NZ_CP011797.1"/>
</dbReference>
<dbReference type="PROSITE" id="PS51186">
    <property type="entry name" value="GNAT"/>
    <property type="match status" value="1"/>
</dbReference>
<dbReference type="InterPro" id="IPR016181">
    <property type="entry name" value="Acyl_CoA_acyltransferase"/>
</dbReference>
<dbReference type="AlphaFoldDB" id="A0A2K8KUI8"/>
<sequence>MTLSLVPALASELPYLAQLSSQSLDSTLGSDALQSYLIQQALFSLHAEGQPIGLLVQQVVLDEAELIQILIDPLFCGRGFAASALTYWHRGLALQGVSRVVLEVRQTNMPALALYQRAGYQSVGMRKNYYHYADSLVDAWVMALNLPAGPQGA</sequence>
<dbReference type="EMBL" id="CP011797">
    <property type="protein sequence ID" value="ATX78272.1"/>
    <property type="molecule type" value="Genomic_DNA"/>
</dbReference>
<dbReference type="Pfam" id="PF00583">
    <property type="entry name" value="Acetyltransf_1"/>
    <property type="match status" value="1"/>
</dbReference>
<name>A0A2K8KUI8_9GAMM</name>
<reference evidence="2 3" key="1">
    <citation type="journal article" date="2017" name="Environ. Microbiol.">
        <title>Genomic and physiological analyses of 'Reinekea forsetii' reveal a versatile opportunistic lifestyle during spring algae blooms.</title>
        <authorList>
            <person name="Avci B."/>
            <person name="Hahnke R.L."/>
            <person name="Chafee M."/>
            <person name="Fischer T."/>
            <person name="Gruber-Vodicka H."/>
            <person name="Tegetmeyer H.E."/>
            <person name="Harder J."/>
            <person name="Fuchs B.M."/>
            <person name="Amann R.I."/>
            <person name="Teeling H."/>
        </authorList>
    </citation>
    <scope>NUCLEOTIDE SEQUENCE [LARGE SCALE GENOMIC DNA]</scope>
    <source>
        <strain evidence="2 3">Hel1_31_D35</strain>
    </source>
</reference>
<dbReference type="Proteomes" id="UP000229757">
    <property type="component" value="Chromosome"/>
</dbReference>
<dbReference type="Gene3D" id="3.40.630.30">
    <property type="match status" value="1"/>
</dbReference>
<keyword evidence="2" id="KW-0808">Transferase</keyword>
<dbReference type="GO" id="GO:0016747">
    <property type="term" value="F:acyltransferase activity, transferring groups other than amino-acyl groups"/>
    <property type="evidence" value="ECO:0007669"/>
    <property type="project" value="InterPro"/>
</dbReference>
<protein>
    <submittedName>
        <fullName evidence="2">Ribosomal-protein-alanine N-acetyltransferase</fullName>
    </submittedName>
</protein>
<dbReference type="InterPro" id="IPR000182">
    <property type="entry name" value="GNAT_dom"/>
</dbReference>
<accession>A0A2K8KUI8</accession>
<keyword evidence="3" id="KW-1185">Reference proteome</keyword>
<dbReference type="KEGG" id="rfo:REIFOR_03162"/>